<gene>
    <name evidence="1" type="ORF">B0I35DRAFT_27471</name>
</gene>
<organism evidence="1 2">
    <name type="scientific">Stachybotrys elegans</name>
    <dbReference type="NCBI Taxonomy" id="80388"/>
    <lineage>
        <taxon>Eukaryota</taxon>
        <taxon>Fungi</taxon>
        <taxon>Dikarya</taxon>
        <taxon>Ascomycota</taxon>
        <taxon>Pezizomycotina</taxon>
        <taxon>Sordariomycetes</taxon>
        <taxon>Hypocreomycetidae</taxon>
        <taxon>Hypocreales</taxon>
        <taxon>Stachybotryaceae</taxon>
        <taxon>Stachybotrys</taxon>
    </lineage>
</organism>
<proteinExistence type="predicted"/>
<evidence type="ECO:0000313" key="2">
    <source>
        <dbReference type="Proteomes" id="UP000813444"/>
    </source>
</evidence>
<name>A0A8K0T4S3_9HYPO</name>
<accession>A0A8K0T4S3</accession>
<dbReference type="EMBL" id="JAGPNK010000001">
    <property type="protein sequence ID" value="KAH7328810.1"/>
    <property type="molecule type" value="Genomic_DNA"/>
</dbReference>
<dbReference type="AlphaFoldDB" id="A0A8K0T4S3"/>
<dbReference type="Proteomes" id="UP000813444">
    <property type="component" value="Unassembled WGS sequence"/>
</dbReference>
<evidence type="ECO:0000313" key="1">
    <source>
        <dbReference type="EMBL" id="KAH7328810.1"/>
    </source>
</evidence>
<comment type="caution">
    <text evidence="1">The sequence shown here is derived from an EMBL/GenBank/DDBJ whole genome shotgun (WGS) entry which is preliminary data.</text>
</comment>
<reference evidence="1" key="1">
    <citation type="journal article" date="2021" name="Nat. Commun.">
        <title>Genetic determinants of endophytism in the Arabidopsis root mycobiome.</title>
        <authorList>
            <person name="Mesny F."/>
            <person name="Miyauchi S."/>
            <person name="Thiergart T."/>
            <person name="Pickel B."/>
            <person name="Atanasova L."/>
            <person name="Karlsson M."/>
            <person name="Huettel B."/>
            <person name="Barry K.W."/>
            <person name="Haridas S."/>
            <person name="Chen C."/>
            <person name="Bauer D."/>
            <person name="Andreopoulos W."/>
            <person name="Pangilinan J."/>
            <person name="LaButti K."/>
            <person name="Riley R."/>
            <person name="Lipzen A."/>
            <person name="Clum A."/>
            <person name="Drula E."/>
            <person name="Henrissat B."/>
            <person name="Kohler A."/>
            <person name="Grigoriev I.V."/>
            <person name="Martin F.M."/>
            <person name="Hacquard S."/>
        </authorList>
    </citation>
    <scope>NUCLEOTIDE SEQUENCE</scope>
    <source>
        <strain evidence="1">MPI-CAGE-CH-0235</strain>
    </source>
</reference>
<protein>
    <submittedName>
        <fullName evidence="1">Uncharacterized protein</fullName>
    </submittedName>
</protein>
<keyword evidence="2" id="KW-1185">Reference proteome</keyword>
<sequence length="228" mass="25818">MHICFRFQFLLCQRCNGKFPLAVQWVRRRVPRFISPFLNFFSPSNVTQQLLAWPPVRQNQGSIPCKRSEQHSGWPPRPSEPFQVLCETNPILAFSSTQVHRHNPSLHVANVLTTAVGLDLDYVECFFPCHCQRRCPVMTRSPCQQRGGNRQPPLLINQQASQFIGTVLAVFSHRPGSWEGLGGQLASSDSITPSGSVCLSQSRTWFRSYGDTTLQPQVTFPRSAFLFL</sequence>